<accession>A0AAV9JNK9</accession>
<organism evidence="4 5">
    <name type="scientific">Oleoguttula mirabilis</name>
    <dbReference type="NCBI Taxonomy" id="1507867"/>
    <lineage>
        <taxon>Eukaryota</taxon>
        <taxon>Fungi</taxon>
        <taxon>Dikarya</taxon>
        <taxon>Ascomycota</taxon>
        <taxon>Pezizomycotina</taxon>
        <taxon>Dothideomycetes</taxon>
        <taxon>Dothideomycetidae</taxon>
        <taxon>Mycosphaerellales</taxon>
        <taxon>Teratosphaeriaceae</taxon>
        <taxon>Oleoguttula</taxon>
    </lineage>
</organism>
<comment type="caution">
    <text evidence="4">The sequence shown here is derived from an EMBL/GenBank/DDBJ whole genome shotgun (WGS) entry which is preliminary data.</text>
</comment>
<feature type="transmembrane region" description="Helical" evidence="2">
    <location>
        <begin position="275"/>
        <end position="297"/>
    </location>
</feature>
<dbReference type="EMBL" id="JAVFHQ010000013">
    <property type="protein sequence ID" value="KAK4546971.1"/>
    <property type="molecule type" value="Genomic_DNA"/>
</dbReference>
<keyword evidence="2" id="KW-0812">Transmembrane</keyword>
<protein>
    <submittedName>
        <fullName evidence="4">Uncharacterized protein</fullName>
    </submittedName>
</protein>
<feature type="region of interest" description="Disordered" evidence="1">
    <location>
        <begin position="313"/>
        <end position="415"/>
    </location>
</feature>
<dbReference type="AlphaFoldDB" id="A0AAV9JNK9"/>
<keyword evidence="2" id="KW-1133">Transmembrane helix</keyword>
<reference evidence="4 5" key="1">
    <citation type="submission" date="2021-11" db="EMBL/GenBank/DDBJ databases">
        <title>Black yeast isolated from Biological Soil Crust.</title>
        <authorList>
            <person name="Kurbessoian T."/>
        </authorList>
    </citation>
    <scope>NUCLEOTIDE SEQUENCE [LARGE SCALE GENOMIC DNA]</scope>
    <source>
        <strain evidence="4 5">CCFEE 5522</strain>
    </source>
</reference>
<feature type="region of interest" description="Disordered" evidence="1">
    <location>
        <begin position="173"/>
        <end position="269"/>
    </location>
</feature>
<keyword evidence="3" id="KW-0732">Signal</keyword>
<feature type="compositionally biased region" description="Gly residues" evidence="1">
    <location>
        <begin position="336"/>
        <end position="345"/>
    </location>
</feature>
<evidence type="ECO:0000256" key="1">
    <source>
        <dbReference type="SAM" id="MobiDB-lite"/>
    </source>
</evidence>
<sequence>MHHPHLLPSGLILLSGGLKLTLAHLITSPPTLPHVRPTAYPGIGIDAADALFGRLPGHQLFKRSTSVLCDPGPFFCPTGTCFTDTTGLIGCCDVTSCAPRTACIPYASGLTSPCDTNTGGCMYCSDTASPSCLTITNEGAGQRIQYCAAYASTETASYVNPITGGSQADGGVVATTTGGGGSSSLNFTPQPSQCQQPPCASDTEGSSMTSTAAGSTSPSSASTSSAASTTADSTEAQGAAQTTQSSVVAAPTGGNTTVTSASTADPHSSTSISRAVIAGIICGAAAAGALIAATLWYTRKYWLTCLRPKRQGRDSGFFNEKRSSESGEATCTRGVNGNGMLGEAGGHTPASPTKHYSPDDFSRHPELDGRPVGTMSPRPIDNITVRGLGIGDFSPQRYAPTNPDPLSATDEGSPTDYIAPLAIRHEVSEAPTDRSLPASPAVSSLAPPDTPHTNTNTNTSSPSGSNGPVSPLTPTYRYTPYTPSAYGGGNEAPSSVPRTVSAAPPSLPQDYSAVSLGSTANIYRGLSQRGGAPWAYLSPEEAVRGGWRNEEGR</sequence>
<feature type="compositionally biased region" description="Polar residues" evidence="1">
    <location>
        <begin position="239"/>
        <end position="269"/>
    </location>
</feature>
<proteinExistence type="predicted"/>
<keyword evidence="2" id="KW-0472">Membrane</keyword>
<feature type="compositionally biased region" description="Low complexity" evidence="1">
    <location>
        <begin position="189"/>
        <end position="199"/>
    </location>
</feature>
<evidence type="ECO:0000313" key="5">
    <source>
        <dbReference type="Proteomes" id="UP001324427"/>
    </source>
</evidence>
<keyword evidence="5" id="KW-1185">Reference proteome</keyword>
<dbReference type="Proteomes" id="UP001324427">
    <property type="component" value="Unassembled WGS sequence"/>
</dbReference>
<name>A0AAV9JNK9_9PEZI</name>
<feature type="compositionally biased region" description="Basic and acidic residues" evidence="1">
    <location>
        <begin position="356"/>
        <end position="369"/>
    </location>
</feature>
<gene>
    <name evidence="4" type="ORF">LTR36_001703</name>
</gene>
<evidence type="ECO:0000313" key="4">
    <source>
        <dbReference type="EMBL" id="KAK4546971.1"/>
    </source>
</evidence>
<feature type="chain" id="PRO_5043933914" evidence="3">
    <location>
        <begin position="24"/>
        <end position="553"/>
    </location>
</feature>
<evidence type="ECO:0000256" key="2">
    <source>
        <dbReference type="SAM" id="Phobius"/>
    </source>
</evidence>
<feature type="compositionally biased region" description="Low complexity" evidence="1">
    <location>
        <begin position="206"/>
        <end position="236"/>
    </location>
</feature>
<evidence type="ECO:0000256" key="3">
    <source>
        <dbReference type="SAM" id="SignalP"/>
    </source>
</evidence>
<feature type="compositionally biased region" description="Polar residues" evidence="1">
    <location>
        <begin position="326"/>
        <end position="335"/>
    </location>
</feature>
<feature type="region of interest" description="Disordered" evidence="1">
    <location>
        <begin position="430"/>
        <end position="504"/>
    </location>
</feature>
<feature type="signal peptide" evidence="3">
    <location>
        <begin position="1"/>
        <end position="23"/>
    </location>
</feature>
<feature type="compositionally biased region" description="Low complexity" evidence="1">
    <location>
        <begin position="435"/>
        <end position="485"/>
    </location>
</feature>